<dbReference type="Proteomes" id="UP000094112">
    <property type="component" value="Unassembled WGS sequence"/>
</dbReference>
<evidence type="ECO:0000256" key="6">
    <source>
        <dbReference type="ARBA" id="ARBA00023139"/>
    </source>
</evidence>
<keyword evidence="8 10" id="KW-0012">Acyltransferase</keyword>
<evidence type="ECO:0000256" key="4">
    <source>
        <dbReference type="ARBA" id="ARBA00022989"/>
    </source>
</evidence>
<dbReference type="RefSeq" id="XP_019037164.1">
    <property type="nucleotide sequence ID" value="XM_019182227.1"/>
</dbReference>
<feature type="domain" description="Palmitoyltransferase DHHC" evidence="11">
    <location>
        <begin position="112"/>
        <end position="230"/>
    </location>
</feature>
<evidence type="ECO:0000256" key="3">
    <source>
        <dbReference type="ARBA" id="ARBA00022692"/>
    </source>
</evidence>
<accession>A0A1E3NZD1</accession>
<keyword evidence="2 10" id="KW-0808">Transferase</keyword>
<comment type="similarity">
    <text evidence="10">Belongs to the DHHC palmitoyltransferase family.</text>
</comment>
<dbReference type="GO" id="GO:0016020">
    <property type="term" value="C:membrane"/>
    <property type="evidence" value="ECO:0007669"/>
    <property type="project" value="UniProtKB-SubCell"/>
</dbReference>
<dbReference type="EC" id="2.3.1.225" evidence="10"/>
<evidence type="ECO:0000256" key="8">
    <source>
        <dbReference type="ARBA" id="ARBA00023315"/>
    </source>
</evidence>
<comment type="domain">
    <text evidence="10">The DHHC domain is required for palmitoyltransferase activity.</text>
</comment>
<evidence type="ECO:0000256" key="10">
    <source>
        <dbReference type="RuleBase" id="RU079119"/>
    </source>
</evidence>
<dbReference type="EMBL" id="KV454212">
    <property type="protein sequence ID" value="ODQ57957.1"/>
    <property type="molecule type" value="Genomic_DNA"/>
</dbReference>
<proteinExistence type="inferred from homology"/>
<keyword evidence="5 10" id="KW-0472">Membrane</keyword>
<evidence type="ECO:0000256" key="1">
    <source>
        <dbReference type="ARBA" id="ARBA00004141"/>
    </source>
</evidence>
<evidence type="ECO:0000256" key="7">
    <source>
        <dbReference type="ARBA" id="ARBA00023288"/>
    </source>
</evidence>
<feature type="transmembrane region" description="Helical" evidence="10">
    <location>
        <begin position="16"/>
        <end position="35"/>
    </location>
</feature>
<protein>
    <recommendedName>
        <fullName evidence="10">Palmitoyltransferase</fullName>
        <ecNumber evidence="10">2.3.1.225</ecNumber>
    </recommendedName>
</protein>
<dbReference type="InterPro" id="IPR039859">
    <property type="entry name" value="PFA4/ZDH16/20/ERF2-like"/>
</dbReference>
<evidence type="ECO:0000256" key="9">
    <source>
        <dbReference type="ARBA" id="ARBA00048048"/>
    </source>
</evidence>
<keyword evidence="13" id="KW-1185">Reference proteome</keyword>
<evidence type="ECO:0000313" key="12">
    <source>
        <dbReference type="EMBL" id="ODQ57957.1"/>
    </source>
</evidence>
<organism evidence="12 13">
    <name type="scientific">Wickerhamomyces anomalus (strain ATCC 58044 / CBS 1984 / NCYC 433 / NRRL Y-366-8)</name>
    <name type="common">Yeast</name>
    <name type="synonym">Hansenula anomala</name>
    <dbReference type="NCBI Taxonomy" id="683960"/>
    <lineage>
        <taxon>Eukaryota</taxon>
        <taxon>Fungi</taxon>
        <taxon>Dikarya</taxon>
        <taxon>Ascomycota</taxon>
        <taxon>Saccharomycotina</taxon>
        <taxon>Saccharomycetes</taxon>
        <taxon>Phaffomycetales</taxon>
        <taxon>Wickerhamomycetaceae</taxon>
        <taxon>Wickerhamomyces</taxon>
    </lineage>
</organism>
<evidence type="ECO:0000256" key="5">
    <source>
        <dbReference type="ARBA" id="ARBA00023136"/>
    </source>
</evidence>
<sequence length="336" mass="39467">MSNSKLTFQRLARKSIPIPIFLGMVYLSWAYSYYICWNEVYKHHSKATGIGLIIGNIAFILLIYFIWCQLLIMNPGVQPKMPVFKLLEDGDDASYRWVHPPEYFMCDAHGYPTWCNSCQSIKVDRSHHSSDLNRCVARMDHYCTFLGTTIGKRNYRLFLQFCFWYLCYFIYIGVSMACFTRSYKIRHGSVNANTIILYVASLGWIILIFALFSSHIYYIFKNRTSIDDMAAKRNRRAKSLNEEFINISHEEKRYVLRVSSMKDGIWNKGFAKNWVEIMGNNMIFWIIPWRSPLEHLGDESSNDYYSIIGDYKEEISESFKKSLVKRIQADDYISSS</sequence>
<gene>
    <name evidence="12" type="ORF">WICANDRAFT_34750</name>
</gene>
<reference evidence="12 13" key="1">
    <citation type="journal article" date="2016" name="Proc. Natl. Acad. Sci. U.S.A.">
        <title>Comparative genomics of biotechnologically important yeasts.</title>
        <authorList>
            <person name="Riley R."/>
            <person name="Haridas S."/>
            <person name="Wolfe K.H."/>
            <person name="Lopes M.R."/>
            <person name="Hittinger C.T."/>
            <person name="Goeker M."/>
            <person name="Salamov A.A."/>
            <person name="Wisecaver J.H."/>
            <person name="Long T.M."/>
            <person name="Calvey C.H."/>
            <person name="Aerts A.L."/>
            <person name="Barry K.W."/>
            <person name="Choi C."/>
            <person name="Clum A."/>
            <person name="Coughlan A.Y."/>
            <person name="Deshpande S."/>
            <person name="Douglass A.P."/>
            <person name="Hanson S.J."/>
            <person name="Klenk H.-P."/>
            <person name="LaButti K.M."/>
            <person name="Lapidus A."/>
            <person name="Lindquist E.A."/>
            <person name="Lipzen A.M."/>
            <person name="Meier-Kolthoff J.P."/>
            <person name="Ohm R.A."/>
            <person name="Otillar R.P."/>
            <person name="Pangilinan J.L."/>
            <person name="Peng Y."/>
            <person name="Rokas A."/>
            <person name="Rosa C.A."/>
            <person name="Scheuner C."/>
            <person name="Sibirny A.A."/>
            <person name="Slot J.C."/>
            <person name="Stielow J.B."/>
            <person name="Sun H."/>
            <person name="Kurtzman C.P."/>
            <person name="Blackwell M."/>
            <person name="Grigoriev I.V."/>
            <person name="Jeffries T.W."/>
        </authorList>
    </citation>
    <scope>NUCLEOTIDE SEQUENCE [LARGE SCALE GENOMIC DNA]</scope>
    <source>
        <strain evidence="13">ATCC 58044 / CBS 1984 / NCYC 433 / NRRL Y-366-8</strain>
    </source>
</reference>
<name>A0A1E3NZD1_WICAA</name>
<evidence type="ECO:0000259" key="11">
    <source>
        <dbReference type="Pfam" id="PF01529"/>
    </source>
</evidence>
<feature type="transmembrane region" description="Helical" evidence="10">
    <location>
        <begin position="195"/>
        <end position="220"/>
    </location>
</feature>
<dbReference type="PANTHER" id="PTHR12246">
    <property type="entry name" value="PALMITOYLTRANSFERASE ZDHHC16"/>
    <property type="match status" value="1"/>
</dbReference>
<dbReference type="InterPro" id="IPR001594">
    <property type="entry name" value="Palmitoyltrfase_DHHC"/>
</dbReference>
<feature type="transmembrane region" description="Helical" evidence="10">
    <location>
        <begin position="162"/>
        <end position="183"/>
    </location>
</feature>
<evidence type="ECO:0000313" key="13">
    <source>
        <dbReference type="Proteomes" id="UP000094112"/>
    </source>
</evidence>
<comment type="subcellular location">
    <subcellularLocation>
        <location evidence="1">Membrane</location>
        <topology evidence="1">Multi-pass membrane protein</topology>
    </subcellularLocation>
</comment>
<dbReference type="PROSITE" id="PS50216">
    <property type="entry name" value="DHHC"/>
    <property type="match status" value="1"/>
</dbReference>
<keyword evidence="7" id="KW-0449">Lipoprotein</keyword>
<comment type="catalytic activity">
    <reaction evidence="9 10">
        <text>L-cysteinyl-[protein] + hexadecanoyl-CoA = S-hexadecanoyl-L-cysteinyl-[protein] + CoA</text>
        <dbReference type="Rhea" id="RHEA:36683"/>
        <dbReference type="Rhea" id="RHEA-COMP:10131"/>
        <dbReference type="Rhea" id="RHEA-COMP:11032"/>
        <dbReference type="ChEBI" id="CHEBI:29950"/>
        <dbReference type="ChEBI" id="CHEBI:57287"/>
        <dbReference type="ChEBI" id="CHEBI:57379"/>
        <dbReference type="ChEBI" id="CHEBI:74151"/>
        <dbReference type="EC" id="2.3.1.225"/>
    </reaction>
</comment>
<keyword evidence="3 10" id="KW-0812">Transmembrane</keyword>
<keyword evidence="4 10" id="KW-1133">Transmembrane helix</keyword>
<dbReference type="STRING" id="683960.A0A1E3NZD1"/>
<keyword evidence="6" id="KW-0564">Palmitate</keyword>
<dbReference type="OrthoDB" id="331948at2759"/>
<dbReference type="AlphaFoldDB" id="A0A1E3NZD1"/>
<dbReference type="GeneID" id="30199473"/>
<dbReference type="GO" id="GO:0019706">
    <property type="term" value="F:protein-cysteine S-palmitoyltransferase activity"/>
    <property type="evidence" value="ECO:0007669"/>
    <property type="project" value="UniProtKB-EC"/>
</dbReference>
<feature type="transmembrane region" description="Helical" evidence="10">
    <location>
        <begin position="47"/>
        <end position="72"/>
    </location>
</feature>
<evidence type="ECO:0000256" key="2">
    <source>
        <dbReference type="ARBA" id="ARBA00022679"/>
    </source>
</evidence>
<dbReference type="Pfam" id="PF01529">
    <property type="entry name" value="DHHC"/>
    <property type="match status" value="1"/>
</dbReference>